<dbReference type="EMBL" id="FOQK01000035">
    <property type="protein sequence ID" value="SFI40684.1"/>
    <property type="molecule type" value="Genomic_DNA"/>
</dbReference>
<dbReference type="RefSeq" id="WP_075445736.1">
    <property type="nucleotide sequence ID" value="NZ_FOQK01000035.1"/>
</dbReference>
<proteinExistence type="predicted"/>
<evidence type="ECO:0008006" key="4">
    <source>
        <dbReference type="Google" id="ProtNLM"/>
    </source>
</evidence>
<gene>
    <name evidence="2" type="ORF">SAMN04487861_13526</name>
</gene>
<evidence type="ECO:0000256" key="1">
    <source>
        <dbReference type="SAM" id="Coils"/>
    </source>
</evidence>
<dbReference type="OrthoDB" id="1049518at2"/>
<dbReference type="InterPro" id="IPR016621">
    <property type="entry name" value="UCP014543"/>
</dbReference>
<feature type="coiled-coil region" evidence="1">
    <location>
        <begin position="115"/>
        <end position="142"/>
    </location>
</feature>
<keyword evidence="1" id="KW-0175">Coiled coil</keyword>
<protein>
    <recommendedName>
        <fullName evidence="4">DUF3783 domain-containing protein</fullName>
    </recommendedName>
</protein>
<evidence type="ECO:0000313" key="2">
    <source>
        <dbReference type="EMBL" id="SFI40684.1"/>
    </source>
</evidence>
<name>A0A1I3HY99_SELRU</name>
<dbReference type="Pfam" id="PF12646">
    <property type="entry name" value="DUF3783"/>
    <property type="match status" value="1"/>
</dbReference>
<reference evidence="2 3" key="1">
    <citation type="submission" date="2016-10" db="EMBL/GenBank/DDBJ databases">
        <authorList>
            <person name="de Groot N.N."/>
        </authorList>
    </citation>
    <scope>NUCLEOTIDE SEQUENCE [LARGE SCALE GENOMIC DNA]</scope>
    <source>
        <strain evidence="2 3">Z108</strain>
    </source>
</reference>
<accession>A0A1I3HY99</accession>
<dbReference type="AlphaFoldDB" id="A0A1I3HY99"/>
<evidence type="ECO:0000313" key="3">
    <source>
        <dbReference type="Proteomes" id="UP000183639"/>
    </source>
</evidence>
<organism evidence="2 3">
    <name type="scientific">Selenomonas ruminantium</name>
    <dbReference type="NCBI Taxonomy" id="971"/>
    <lineage>
        <taxon>Bacteria</taxon>
        <taxon>Bacillati</taxon>
        <taxon>Bacillota</taxon>
        <taxon>Negativicutes</taxon>
        <taxon>Selenomonadales</taxon>
        <taxon>Selenomonadaceae</taxon>
        <taxon>Selenomonas</taxon>
    </lineage>
</organism>
<dbReference type="Proteomes" id="UP000183639">
    <property type="component" value="Unassembled WGS sequence"/>
</dbReference>
<sequence>MKRKEQVLFYQFRDEEKLHLARKVLSRMGIASKVVPVEAWREKVGYLLGMKGFQAAADKKQDDFVFPHEVMVLQNIRNKRLDEVLLALQEAGVPKVRFKSVVTPFNTLWTLRRLCETMQKEHAALLEQEEKKQKQMETQEQE</sequence>